<feature type="region of interest" description="Disordered" evidence="1">
    <location>
        <begin position="40"/>
        <end position="82"/>
    </location>
</feature>
<evidence type="ECO:0000313" key="3">
    <source>
        <dbReference type="Proteomes" id="UP001530293"/>
    </source>
</evidence>
<reference evidence="2 3" key="1">
    <citation type="submission" date="2024-10" db="EMBL/GenBank/DDBJ databases">
        <title>Updated reference genomes for cyclostephanoid diatoms.</title>
        <authorList>
            <person name="Roberts W.R."/>
            <person name="Alverson A.J."/>
        </authorList>
    </citation>
    <scope>NUCLEOTIDE SEQUENCE [LARGE SCALE GENOMIC DNA]</scope>
    <source>
        <strain evidence="2 3">AJA232-27</strain>
    </source>
</reference>
<feature type="compositionally biased region" description="Low complexity" evidence="1">
    <location>
        <begin position="57"/>
        <end position="66"/>
    </location>
</feature>
<accession>A0ABD3MGE6</accession>
<dbReference type="AlphaFoldDB" id="A0ABD3MGE6"/>
<proteinExistence type="predicted"/>
<dbReference type="Proteomes" id="UP001530293">
    <property type="component" value="Unassembled WGS sequence"/>
</dbReference>
<evidence type="ECO:0000256" key="1">
    <source>
        <dbReference type="SAM" id="MobiDB-lite"/>
    </source>
</evidence>
<gene>
    <name evidence="2" type="ORF">ACHAWU_004621</name>
</gene>
<comment type="caution">
    <text evidence="2">The sequence shown here is derived from an EMBL/GenBank/DDBJ whole genome shotgun (WGS) entry which is preliminary data.</text>
</comment>
<protein>
    <submittedName>
        <fullName evidence="2">Uncharacterized protein</fullName>
    </submittedName>
</protein>
<keyword evidence="3" id="KW-1185">Reference proteome</keyword>
<sequence>MIRSALIRSNSQSLQCSCLIGTQSHYLPLIQASDECRRRRQYTSTNTASSPPRTNDTDAATSSTTNPNISSLCQMNNHPADAPEKTTMQQKQAHKWQMNENPIRSNDGTSSGALAADRLRLARRKAIETMLETFPAAQRTHKVVTSANNLQQHQQQLTDSTIQTINENPIRTNDGTSSGALVADRLQMARRNAIASIKAQRRVPNQHRAKSVSSILNASGLSSKVVLENPDRPNDGTSSGALAADRLRMARRKAIESMNTQQVLVDQHFAINQSDDEESVSSVSANARSSSSKAVHVIENPERSSDGTSSGALAVDRLRMARRKAIESLNTQSLTK</sequence>
<feature type="region of interest" description="Disordered" evidence="1">
    <location>
        <begin position="275"/>
        <end position="315"/>
    </location>
</feature>
<evidence type="ECO:0000313" key="2">
    <source>
        <dbReference type="EMBL" id="KAL3761001.1"/>
    </source>
</evidence>
<organism evidence="2 3">
    <name type="scientific">Discostella pseudostelligera</name>
    <dbReference type="NCBI Taxonomy" id="259834"/>
    <lineage>
        <taxon>Eukaryota</taxon>
        <taxon>Sar</taxon>
        <taxon>Stramenopiles</taxon>
        <taxon>Ochrophyta</taxon>
        <taxon>Bacillariophyta</taxon>
        <taxon>Coscinodiscophyceae</taxon>
        <taxon>Thalassiosirophycidae</taxon>
        <taxon>Stephanodiscales</taxon>
        <taxon>Stephanodiscaceae</taxon>
        <taxon>Discostella</taxon>
    </lineage>
</organism>
<feature type="compositionally biased region" description="Polar residues" evidence="1">
    <location>
        <begin position="42"/>
        <end position="53"/>
    </location>
</feature>
<feature type="compositionally biased region" description="Polar residues" evidence="1">
    <location>
        <begin position="67"/>
        <end position="77"/>
    </location>
</feature>
<dbReference type="EMBL" id="JALLBG020000164">
    <property type="protein sequence ID" value="KAL3761001.1"/>
    <property type="molecule type" value="Genomic_DNA"/>
</dbReference>
<feature type="compositionally biased region" description="Low complexity" evidence="1">
    <location>
        <begin position="280"/>
        <end position="292"/>
    </location>
</feature>
<name>A0ABD3MGE6_9STRA</name>